<name>A0ABR2WEE8_9FUNG</name>
<keyword evidence="9" id="KW-1185">Reference proteome</keyword>
<evidence type="ECO:0000313" key="8">
    <source>
        <dbReference type="EMBL" id="KAK9759872.1"/>
    </source>
</evidence>
<dbReference type="InterPro" id="IPR036188">
    <property type="entry name" value="FAD/NAD-bd_sf"/>
</dbReference>
<dbReference type="SUPFAM" id="SSF52833">
    <property type="entry name" value="Thioredoxin-like"/>
    <property type="match status" value="1"/>
</dbReference>
<dbReference type="EMBL" id="JASJQH010002896">
    <property type="protein sequence ID" value="KAK9759872.1"/>
    <property type="molecule type" value="Genomic_DNA"/>
</dbReference>
<comment type="similarity">
    <text evidence="2">Belongs to the PheA/TfdB FAD monooxygenase family.</text>
</comment>
<dbReference type="Pfam" id="PF01494">
    <property type="entry name" value="FAD_binding_3"/>
    <property type="match status" value="1"/>
</dbReference>
<dbReference type="InterPro" id="IPR038220">
    <property type="entry name" value="PHOX_C_sf"/>
</dbReference>
<dbReference type="SUPFAM" id="SSF54373">
    <property type="entry name" value="FAD-linked reductases, C-terminal domain"/>
    <property type="match status" value="1"/>
</dbReference>
<reference evidence="8 9" key="1">
    <citation type="submission" date="2023-04" db="EMBL/GenBank/DDBJ databases">
        <title>Genome of Basidiobolus ranarum AG-B5.</title>
        <authorList>
            <person name="Stajich J.E."/>
            <person name="Carter-House D."/>
            <person name="Gryganskyi A."/>
        </authorList>
    </citation>
    <scope>NUCLEOTIDE SEQUENCE [LARGE SCALE GENOMIC DNA]</scope>
    <source>
        <strain evidence="8 9">AG-B5</strain>
    </source>
</reference>
<organism evidence="8 9">
    <name type="scientific">Basidiobolus ranarum</name>
    <dbReference type="NCBI Taxonomy" id="34480"/>
    <lineage>
        <taxon>Eukaryota</taxon>
        <taxon>Fungi</taxon>
        <taxon>Fungi incertae sedis</taxon>
        <taxon>Zoopagomycota</taxon>
        <taxon>Entomophthoromycotina</taxon>
        <taxon>Basidiobolomycetes</taxon>
        <taxon>Basidiobolales</taxon>
        <taxon>Basidiobolaceae</taxon>
        <taxon>Basidiobolus</taxon>
    </lineage>
</organism>
<evidence type="ECO:0000256" key="2">
    <source>
        <dbReference type="ARBA" id="ARBA00007801"/>
    </source>
</evidence>
<keyword evidence="3" id="KW-0285">Flavoprotein</keyword>
<accession>A0ABR2WEE8</accession>
<evidence type="ECO:0000259" key="7">
    <source>
        <dbReference type="Pfam" id="PF07976"/>
    </source>
</evidence>
<keyword evidence="4" id="KW-0274">FAD</keyword>
<evidence type="ECO:0000256" key="5">
    <source>
        <dbReference type="ARBA" id="ARBA00023002"/>
    </source>
</evidence>
<dbReference type="Gene3D" id="3.50.50.60">
    <property type="entry name" value="FAD/NAD(P)-binding domain"/>
    <property type="match status" value="1"/>
</dbReference>
<dbReference type="InterPro" id="IPR036249">
    <property type="entry name" value="Thioredoxin-like_sf"/>
</dbReference>
<comment type="caution">
    <text evidence="8">The sequence shown here is derived from an EMBL/GenBank/DDBJ whole genome shotgun (WGS) entry which is preliminary data.</text>
</comment>
<evidence type="ECO:0000256" key="3">
    <source>
        <dbReference type="ARBA" id="ARBA00022630"/>
    </source>
</evidence>
<dbReference type="Gene3D" id="3.40.30.20">
    <property type="match status" value="1"/>
</dbReference>
<evidence type="ECO:0000313" key="9">
    <source>
        <dbReference type="Proteomes" id="UP001479436"/>
    </source>
</evidence>
<sequence length="511" mass="57600">MEVFRNLGIVDKFLEEAFHALTFNFYNEGQSVAQFSLDQLDSPYAAIFVLPQARTEVILGEYLANTYGIKVERNTELLDFENSQDKVTVNIRKITSNGREKMETMQVKYLIGCDGAHSTTRKKLGLQFEGLSIKNRWCFMDVELVTNLPTRHGFNILWKGGNALLLIPMGNNIYRILIDSDSSNRSHTDYSHEEYIEAATSLIAPYTFDVKKVAWFTNFQVNERKVKEYSQGRVFLCGDAAHIHSPGGGQGMNTGIQDAYNLVWKLALIERNHGDMSILTSSYTKERAPIAVDVLATSGTILRTFLSNASFLSSIRSQIVYTLSSFAFTRSTVAQKLVGFAIEYPQGPLTVPHGGWISQGPTSIKAGRRVPDITFSGWEGKNLHDFFSNPTAFHILVWVPPTNISKHTAYLEALQCSITKLRNAYEGATPFFETLVITDERYSDNKVSNSLLKRNFGSIYYANFDELQVKFGFTHNDPVILIVRPDGYLGLALYLRNSSQICEYFAPFMNN</sequence>
<protein>
    <recommendedName>
        <fullName evidence="10">FAD-binding domain-containing protein</fullName>
    </recommendedName>
</protein>
<dbReference type="InterPro" id="IPR050641">
    <property type="entry name" value="RIFMO-like"/>
</dbReference>
<feature type="domain" description="FAD-binding" evidence="6">
    <location>
        <begin position="1"/>
        <end position="296"/>
    </location>
</feature>
<gene>
    <name evidence="8" type="ORF">K7432_016652</name>
</gene>
<dbReference type="Pfam" id="PF07976">
    <property type="entry name" value="Phe_hydrox_dim"/>
    <property type="match status" value="1"/>
</dbReference>
<evidence type="ECO:0000256" key="1">
    <source>
        <dbReference type="ARBA" id="ARBA00001974"/>
    </source>
</evidence>
<dbReference type="PRINTS" id="PR00420">
    <property type="entry name" value="RNGMNOXGNASE"/>
</dbReference>
<dbReference type="Proteomes" id="UP001479436">
    <property type="component" value="Unassembled WGS sequence"/>
</dbReference>
<dbReference type="InterPro" id="IPR012941">
    <property type="entry name" value="Phe_hydrox_C_dim_dom"/>
</dbReference>
<proteinExistence type="inferred from homology"/>
<feature type="domain" description="Phenol hydroxylase-like C-terminal dimerisation" evidence="7">
    <location>
        <begin position="465"/>
        <end position="510"/>
    </location>
</feature>
<dbReference type="InterPro" id="IPR002938">
    <property type="entry name" value="FAD-bd"/>
</dbReference>
<evidence type="ECO:0008006" key="10">
    <source>
        <dbReference type="Google" id="ProtNLM"/>
    </source>
</evidence>
<comment type="cofactor">
    <cofactor evidence="1">
        <name>FAD</name>
        <dbReference type="ChEBI" id="CHEBI:57692"/>
    </cofactor>
</comment>
<keyword evidence="5" id="KW-0560">Oxidoreductase</keyword>
<dbReference type="PANTHER" id="PTHR43004">
    <property type="entry name" value="TRK SYSTEM POTASSIUM UPTAKE PROTEIN"/>
    <property type="match status" value="1"/>
</dbReference>
<dbReference type="Gene3D" id="3.30.9.10">
    <property type="entry name" value="D-Amino Acid Oxidase, subunit A, domain 2"/>
    <property type="match status" value="1"/>
</dbReference>
<evidence type="ECO:0000256" key="4">
    <source>
        <dbReference type="ARBA" id="ARBA00022827"/>
    </source>
</evidence>
<evidence type="ECO:0000259" key="6">
    <source>
        <dbReference type="Pfam" id="PF01494"/>
    </source>
</evidence>
<dbReference type="PANTHER" id="PTHR43004:SF19">
    <property type="entry name" value="BINDING MONOOXYGENASE, PUTATIVE (JCVI)-RELATED"/>
    <property type="match status" value="1"/>
</dbReference>
<dbReference type="SUPFAM" id="SSF51905">
    <property type="entry name" value="FAD/NAD(P)-binding domain"/>
    <property type="match status" value="1"/>
</dbReference>